<evidence type="ECO:0000313" key="3">
    <source>
        <dbReference type="Proteomes" id="UP001208570"/>
    </source>
</evidence>
<evidence type="ECO:0000313" key="2">
    <source>
        <dbReference type="EMBL" id="KAK2161099.1"/>
    </source>
</evidence>
<dbReference type="Proteomes" id="UP001208570">
    <property type="component" value="Unassembled WGS sequence"/>
</dbReference>
<feature type="region of interest" description="Disordered" evidence="1">
    <location>
        <begin position="205"/>
        <end position="297"/>
    </location>
</feature>
<proteinExistence type="predicted"/>
<comment type="caution">
    <text evidence="2">The sequence shown here is derived from an EMBL/GenBank/DDBJ whole genome shotgun (WGS) entry which is preliminary data.</text>
</comment>
<name>A0AAD9JXY5_9ANNE</name>
<dbReference type="EMBL" id="JAODUP010000121">
    <property type="protein sequence ID" value="KAK2161099.1"/>
    <property type="molecule type" value="Genomic_DNA"/>
</dbReference>
<feature type="compositionally biased region" description="Basic and acidic residues" evidence="1">
    <location>
        <begin position="288"/>
        <end position="297"/>
    </location>
</feature>
<organism evidence="2 3">
    <name type="scientific">Paralvinella palmiformis</name>
    <dbReference type="NCBI Taxonomy" id="53620"/>
    <lineage>
        <taxon>Eukaryota</taxon>
        <taxon>Metazoa</taxon>
        <taxon>Spiralia</taxon>
        <taxon>Lophotrochozoa</taxon>
        <taxon>Annelida</taxon>
        <taxon>Polychaeta</taxon>
        <taxon>Sedentaria</taxon>
        <taxon>Canalipalpata</taxon>
        <taxon>Terebellida</taxon>
        <taxon>Terebelliformia</taxon>
        <taxon>Alvinellidae</taxon>
        <taxon>Paralvinella</taxon>
    </lineage>
</organism>
<sequence>MPKPSTQPPTRHPNDKVFSAGAANATLCVESSFTDKSGFIFAKSYPEPVSCQCRVSGSSMLGITFYNGSIRSDSNHERLIFQNPNKVIIFDSYNEKALLKKPNLLKEFNLEDSYSLVTFIRYLDLSNTPNGEFSLQLVSSSEMKVDCSDATNATIPPPLPTETSVSMAISGAWNTFREYPMLFRPQQNYHRLIWRKQCAAAEQPKSIEPLNHLRSQLSRPTERNQNDYTALPESATPNRIYDEIPMNGLASTQQTADPEAKRTGATGLTEQEGPASGGGATTDQLQGHPKEKIRDKSMAAAVSRQTRPKRHRMKWQVVQAWKTIRSERQWIGLICSVL</sequence>
<gene>
    <name evidence="2" type="ORF">LSH36_121g04050</name>
</gene>
<accession>A0AAD9JXY5</accession>
<dbReference type="AlphaFoldDB" id="A0AAD9JXY5"/>
<keyword evidence="3" id="KW-1185">Reference proteome</keyword>
<reference evidence="2" key="1">
    <citation type="journal article" date="2023" name="Mol. Biol. Evol.">
        <title>Third-Generation Sequencing Reveals the Adaptive Role of the Epigenome in Three Deep-Sea Polychaetes.</title>
        <authorList>
            <person name="Perez M."/>
            <person name="Aroh O."/>
            <person name="Sun Y."/>
            <person name="Lan Y."/>
            <person name="Juniper S.K."/>
            <person name="Young C.R."/>
            <person name="Angers B."/>
            <person name="Qian P.Y."/>
        </authorList>
    </citation>
    <scope>NUCLEOTIDE SEQUENCE</scope>
    <source>
        <strain evidence="2">P08H-3</strain>
    </source>
</reference>
<evidence type="ECO:0000256" key="1">
    <source>
        <dbReference type="SAM" id="MobiDB-lite"/>
    </source>
</evidence>
<protein>
    <submittedName>
        <fullName evidence="2">Uncharacterized protein</fullName>
    </submittedName>
</protein>